<dbReference type="PANTHER" id="PTHR41700">
    <property type="entry name" value="GCN5-RELATED N-ACETYLTRANSFERASE"/>
    <property type="match status" value="1"/>
</dbReference>
<reference evidence="2 3" key="1">
    <citation type="submission" date="2022-10" db="EMBL/GenBank/DDBJ databases">
        <title>Comparative genomic analysis of Cohnella hashimotonis sp. nov., isolated from the International Space Station.</title>
        <authorList>
            <person name="Simpson A."/>
            <person name="Venkateswaran K."/>
        </authorList>
    </citation>
    <scope>NUCLEOTIDE SEQUENCE [LARGE SCALE GENOMIC DNA]</scope>
    <source>
        <strain evidence="2 3">DSM 18997</strain>
    </source>
</reference>
<dbReference type="EC" id="2.3.1.-" evidence="2"/>
<dbReference type="PROSITE" id="PS51186">
    <property type="entry name" value="GNAT"/>
    <property type="match status" value="1"/>
</dbReference>
<dbReference type="Proteomes" id="UP001153387">
    <property type="component" value="Unassembled WGS sequence"/>
</dbReference>
<sequence>MATMDDGSIHYRLITNVSELHACVKLQKQVWGPDTITSMQQMRAAILHGGSVIGAFCGEALVGFCYGFVGYDGREPYVGSHMMAIGPEYRDRGIGMRLKLEQRLWAMEAGYGKIVWTFDPFESRNGYLNIVKLGGTVSAYIPEFYGTDGAGFPTDRFVVTWDLSSERVVRAIGGQQERTEDVPDCPRLLTVAMADGALAGVGDAGETHRIGTAERVRLPIPRSASKLKQARPEVYRNWQRGLRELATAAFARGYQVVCCHSSEPEVQDYILEMKR</sequence>
<gene>
    <name evidence="2" type="ORF">OMP38_32025</name>
</gene>
<evidence type="ECO:0000313" key="2">
    <source>
        <dbReference type="EMBL" id="MDG0794943.1"/>
    </source>
</evidence>
<name>A0A9X4QQH7_9BACL</name>
<dbReference type="Gene3D" id="3.40.630.30">
    <property type="match status" value="1"/>
</dbReference>
<dbReference type="InterPro" id="IPR000182">
    <property type="entry name" value="GNAT_dom"/>
</dbReference>
<dbReference type="InterPro" id="IPR038764">
    <property type="entry name" value="GNAT_N_AcTrfase_prd"/>
</dbReference>
<dbReference type="InterPro" id="IPR016181">
    <property type="entry name" value="Acyl_CoA_acyltransferase"/>
</dbReference>
<keyword evidence="3" id="KW-1185">Reference proteome</keyword>
<dbReference type="CDD" id="cd04301">
    <property type="entry name" value="NAT_SF"/>
    <property type="match status" value="1"/>
</dbReference>
<protein>
    <submittedName>
        <fullName evidence="2">GNAT family N-acetyltransferase</fullName>
        <ecNumber evidence="2">2.3.1.-</ecNumber>
    </submittedName>
</protein>
<dbReference type="Pfam" id="PF00583">
    <property type="entry name" value="Acetyltransf_1"/>
    <property type="match status" value="1"/>
</dbReference>
<dbReference type="EMBL" id="JAPDHZ010000008">
    <property type="protein sequence ID" value="MDG0794943.1"/>
    <property type="molecule type" value="Genomic_DNA"/>
</dbReference>
<evidence type="ECO:0000259" key="1">
    <source>
        <dbReference type="PROSITE" id="PS51186"/>
    </source>
</evidence>
<dbReference type="PANTHER" id="PTHR41700:SF1">
    <property type="entry name" value="N-ACETYLTRANSFERASE DOMAIN-CONTAINING PROTEIN"/>
    <property type="match status" value="1"/>
</dbReference>
<feature type="domain" description="N-acetyltransferase" evidence="1">
    <location>
        <begin position="9"/>
        <end position="159"/>
    </location>
</feature>
<comment type="caution">
    <text evidence="2">The sequence shown here is derived from an EMBL/GenBank/DDBJ whole genome shotgun (WGS) entry which is preliminary data.</text>
</comment>
<organism evidence="2 3">
    <name type="scientific">Cohnella ginsengisoli</name>
    <dbReference type="NCBI Taxonomy" id="425004"/>
    <lineage>
        <taxon>Bacteria</taxon>
        <taxon>Bacillati</taxon>
        <taxon>Bacillota</taxon>
        <taxon>Bacilli</taxon>
        <taxon>Bacillales</taxon>
        <taxon>Paenibacillaceae</taxon>
        <taxon>Cohnella</taxon>
    </lineage>
</organism>
<proteinExistence type="predicted"/>
<dbReference type="RefSeq" id="WP_277568657.1">
    <property type="nucleotide sequence ID" value="NZ_JAPDHZ010000008.1"/>
</dbReference>
<keyword evidence="2" id="KW-0808">Transferase</keyword>
<evidence type="ECO:0000313" key="3">
    <source>
        <dbReference type="Proteomes" id="UP001153387"/>
    </source>
</evidence>
<dbReference type="AlphaFoldDB" id="A0A9X4QQH7"/>
<dbReference type="SUPFAM" id="SSF55729">
    <property type="entry name" value="Acyl-CoA N-acyltransferases (Nat)"/>
    <property type="match status" value="1"/>
</dbReference>
<dbReference type="GO" id="GO:0016747">
    <property type="term" value="F:acyltransferase activity, transferring groups other than amino-acyl groups"/>
    <property type="evidence" value="ECO:0007669"/>
    <property type="project" value="InterPro"/>
</dbReference>
<keyword evidence="2" id="KW-0012">Acyltransferase</keyword>
<accession>A0A9X4QQH7</accession>